<protein>
    <submittedName>
        <fullName evidence="2">Uncharacterized protein</fullName>
    </submittedName>
</protein>
<feature type="compositionally biased region" description="Acidic residues" evidence="1">
    <location>
        <begin position="332"/>
        <end position="343"/>
    </location>
</feature>
<sequence length="403" mass="44812">MPDLSPATRRRRALLQVSREARTEMLKLWDSEVEVEKRGVLRFSYKYDLLYLDIVNAAVMEDLVDRHLEDDLPEFAKVIGHVGFDMIPSVPLWLLNREDDLEPKLALMLCFPRLHSLSLVSFSAFQSEIDWTSNEDVTWVVSRTRAHRVYLRSFPALPDVDYMAQSSVGKRTSGPRDKHDCAICTIHKCVYINQVVGKRACSTMLAAKRVDAQRGASRRSLTREEMTWLRRLRHYTLIASSPEMVPLLPAYKNSTAGWWINRPTTAGRPRLGSGTTSATGANASAAGEGSSNSSNNNNRSSSSSSNNGIINGNGQNSDHEHASGTDLAADVQDSDDDSDDDLEGDHHHHHHHHHHGDIFGHGDMDDSDEDGGGGDHGEDDGDDDDDNDDDDDIDNYDAVYSSD</sequence>
<dbReference type="EMBL" id="CAWUHB010000004">
    <property type="protein sequence ID" value="CAK7211458.1"/>
    <property type="molecule type" value="Genomic_DNA"/>
</dbReference>
<evidence type="ECO:0000313" key="3">
    <source>
        <dbReference type="Proteomes" id="UP001642405"/>
    </source>
</evidence>
<dbReference type="Proteomes" id="UP001642405">
    <property type="component" value="Unassembled WGS sequence"/>
</dbReference>
<organism evidence="2 3">
    <name type="scientific">Sporothrix curviconia</name>
    <dbReference type="NCBI Taxonomy" id="1260050"/>
    <lineage>
        <taxon>Eukaryota</taxon>
        <taxon>Fungi</taxon>
        <taxon>Dikarya</taxon>
        <taxon>Ascomycota</taxon>
        <taxon>Pezizomycotina</taxon>
        <taxon>Sordariomycetes</taxon>
        <taxon>Sordariomycetidae</taxon>
        <taxon>Ophiostomatales</taxon>
        <taxon>Ophiostomataceae</taxon>
        <taxon>Sporothrix</taxon>
    </lineage>
</organism>
<evidence type="ECO:0000256" key="1">
    <source>
        <dbReference type="SAM" id="MobiDB-lite"/>
    </source>
</evidence>
<reference evidence="2 3" key="1">
    <citation type="submission" date="2024-01" db="EMBL/GenBank/DDBJ databases">
        <authorList>
            <person name="Allen C."/>
            <person name="Tagirdzhanova G."/>
        </authorList>
    </citation>
    <scope>NUCLEOTIDE SEQUENCE [LARGE SCALE GENOMIC DNA]</scope>
</reference>
<evidence type="ECO:0000313" key="2">
    <source>
        <dbReference type="EMBL" id="CAK7211458.1"/>
    </source>
</evidence>
<proteinExistence type="predicted"/>
<feature type="compositionally biased region" description="Low complexity" evidence="1">
    <location>
        <begin position="272"/>
        <end position="316"/>
    </location>
</feature>
<keyword evidence="3" id="KW-1185">Reference proteome</keyword>
<gene>
    <name evidence="2" type="ORF">SCUCBS95973_001122</name>
</gene>
<name>A0ABP0AW52_9PEZI</name>
<accession>A0ABP0AW52</accession>
<comment type="caution">
    <text evidence="2">The sequence shown here is derived from an EMBL/GenBank/DDBJ whole genome shotgun (WGS) entry which is preliminary data.</text>
</comment>
<feature type="compositionally biased region" description="Acidic residues" evidence="1">
    <location>
        <begin position="365"/>
        <end position="395"/>
    </location>
</feature>
<feature type="region of interest" description="Disordered" evidence="1">
    <location>
        <begin position="265"/>
        <end position="403"/>
    </location>
</feature>